<evidence type="ECO:0000313" key="2">
    <source>
        <dbReference type="Proteomes" id="UP000789702"/>
    </source>
</evidence>
<keyword evidence="2" id="KW-1185">Reference proteome</keyword>
<gene>
    <name evidence="1" type="ORF">DHETER_LOCUS12570</name>
</gene>
<proteinExistence type="predicted"/>
<dbReference type="Proteomes" id="UP000789702">
    <property type="component" value="Unassembled WGS sequence"/>
</dbReference>
<sequence length="290" mass="33801">IDIYKEISRILEMQMDTATFQSTTADNSSFMPSVDQQNRRIISPPPNLDLPFPPQIVPEDLMNCKTRKLPSKPPNAFFIYRKVYTKELIKRNLRFKMTDVSPWVSISWKREPEEVKNKYKEIAKEVRKLYKKSKLVPDQSENNVQPSMLPSPPLTDTQFSTPELSQDSLFYSLMNHSGLRTPEETDLDVFDHASMNLVQLSNPLGFSMLSDVADSTLWQGDNFCQELPSNIYDNVNSELAFSEYSEYFEPIQIFEYSQYSETQQQSDIEQALTYENYLFDNIPLEWGNQY</sequence>
<comment type="caution">
    <text evidence="1">The sequence shown here is derived from an EMBL/GenBank/DDBJ whole genome shotgun (WGS) entry which is preliminary data.</text>
</comment>
<reference evidence="1" key="1">
    <citation type="submission" date="2021-06" db="EMBL/GenBank/DDBJ databases">
        <authorList>
            <person name="Kallberg Y."/>
            <person name="Tangrot J."/>
            <person name="Rosling A."/>
        </authorList>
    </citation>
    <scope>NUCLEOTIDE SEQUENCE</scope>
    <source>
        <strain evidence="1">IL203A</strain>
    </source>
</reference>
<accession>A0ACA9PN05</accession>
<name>A0ACA9PN05_9GLOM</name>
<dbReference type="EMBL" id="CAJVPU010031315">
    <property type="protein sequence ID" value="CAG8716532.1"/>
    <property type="molecule type" value="Genomic_DNA"/>
</dbReference>
<feature type="non-terminal residue" evidence="1">
    <location>
        <position position="1"/>
    </location>
</feature>
<organism evidence="1 2">
    <name type="scientific">Dentiscutata heterogama</name>
    <dbReference type="NCBI Taxonomy" id="1316150"/>
    <lineage>
        <taxon>Eukaryota</taxon>
        <taxon>Fungi</taxon>
        <taxon>Fungi incertae sedis</taxon>
        <taxon>Mucoromycota</taxon>
        <taxon>Glomeromycotina</taxon>
        <taxon>Glomeromycetes</taxon>
        <taxon>Diversisporales</taxon>
        <taxon>Gigasporaceae</taxon>
        <taxon>Dentiscutata</taxon>
    </lineage>
</organism>
<evidence type="ECO:0000313" key="1">
    <source>
        <dbReference type="EMBL" id="CAG8716532.1"/>
    </source>
</evidence>
<protein>
    <submittedName>
        <fullName evidence="1">1687_t:CDS:1</fullName>
    </submittedName>
</protein>